<evidence type="ECO:0000256" key="1">
    <source>
        <dbReference type="ARBA" id="ARBA00004141"/>
    </source>
</evidence>
<reference evidence="4 5" key="1">
    <citation type="submission" date="2024-02" db="EMBL/GenBank/DDBJ databases">
        <authorList>
            <person name="Vignale AGUSTIN F."/>
            <person name="Sosa J E."/>
            <person name="Modenutti C."/>
        </authorList>
    </citation>
    <scope>NUCLEOTIDE SEQUENCE [LARGE SCALE GENOMIC DNA]</scope>
</reference>
<protein>
    <recommendedName>
        <fullName evidence="3">Cyanobacterial aminoacyl-tRNA synthetase CAAD domain-containing protein</fullName>
    </recommendedName>
</protein>
<evidence type="ECO:0000313" key="5">
    <source>
        <dbReference type="Proteomes" id="UP001642360"/>
    </source>
</evidence>
<comment type="caution">
    <text evidence="4">The sequence shown here is derived from an EMBL/GenBank/DDBJ whole genome shotgun (WGS) entry which is preliminary data.</text>
</comment>
<comment type="subcellular location">
    <subcellularLocation>
        <location evidence="1">Membrane</location>
        <topology evidence="1">Multi-pass membrane protein</topology>
    </subcellularLocation>
</comment>
<dbReference type="AlphaFoldDB" id="A0ABC8UA14"/>
<dbReference type="InterPro" id="IPR033344">
    <property type="entry name" value="CURT1"/>
</dbReference>
<organism evidence="4 5">
    <name type="scientific">Ilex paraguariensis</name>
    <name type="common">yerba mate</name>
    <dbReference type="NCBI Taxonomy" id="185542"/>
    <lineage>
        <taxon>Eukaryota</taxon>
        <taxon>Viridiplantae</taxon>
        <taxon>Streptophyta</taxon>
        <taxon>Embryophyta</taxon>
        <taxon>Tracheophyta</taxon>
        <taxon>Spermatophyta</taxon>
        <taxon>Magnoliopsida</taxon>
        <taxon>eudicotyledons</taxon>
        <taxon>Gunneridae</taxon>
        <taxon>Pentapetalae</taxon>
        <taxon>asterids</taxon>
        <taxon>campanulids</taxon>
        <taxon>Aquifoliales</taxon>
        <taxon>Aquifoliaceae</taxon>
        <taxon>Ilex</taxon>
    </lineage>
</organism>
<evidence type="ECO:0000313" key="4">
    <source>
        <dbReference type="EMBL" id="CAK9176958.1"/>
    </source>
</evidence>
<sequence>MATASSMAQALVLPGLFTGSSYSHCSAVPMRRLPPRTSPTSSFSASYKPHFSTKIKRLSLFKIKASSSEETSESVEGGEVFSNLKDKWDAIENKSTVVLYGGGAVVAVWLSAVIVDAFNSIPVFPKIMEVVGLGYTGWFIYRYLLFKSGRKELASDIEDLKKKIAGNE</sequence>
<dbReference type="Proteomes" id="UP001642360">
    <property type="component" value="Unassembled WGS sequence"/>
</dbReference>
<dbReference type="Pfam" id="PF14159">
    <property type="entry name" value="CAAD"/>
    <property type="match status" value="1"/>
</dbReference>
<dbReference type="InterPro" id="IPR025564">
    <property type="entry name" value="CAAD_dom"/>
</dbReference>
<dbReference type="EMBL" id="CAUOFW020006946">
    <property type="protein sequence ID" value="CAK9176958.1"/>
    <property type="molecule type" value="Genomic_DNA"/>
</dbReference>
<dbReference type="PANTHER" id="PTHR33222">
    <property type="match status" value="1"/>
</dbReference>
<accession>A0ABC8UA14</accession>
<dbReference type="PANTHER" id="PTHR33222:SF4">
    <property type="entry name" value="PROTEIN CURVATURE THYLAKOID 1A, CHLOROPLASTIC"/>
    <property type="match status" value="1"/>
</dbReference>
<keyword evidence="2" id="KW-0472">Membrane</keyword>
<feature type="domain" description="Cyanobacterial aminoacyl-tRNA synthetase CAAD" evidence="3">
    <location>
        <begin position="83"/>
        <end position="166"/>
    </location>
</feature>
<dbReference type="GO" id="GO:0016020">
    <property type="term" value="C:membrane"/>
    <property type="evidence" value="ECO:0007669"/>
    <property type="project" value="UniProtKB-SubCell"/>
</dbReference>
<evidence type="ECO:0000259" key="3">
    <source>
        <dbReference type="Pfam" id="PF14159"/>
    </source>
</evidence>
<keyword evidence="2" id="KW-0812">Transmembrane</keyword>
<proteinExistence type="predicted"/>
<feature type="transmembrane region" description="Helical" evidence="2">
    <location>
        <begin position="97"/>
        <end position="118"/>
    </location>
</feature>
<name>A0ABC8UA14_9AQUA</name>
<keyword evidence="2" id="KW-1133">Transmembrane helix</keyword>
<keyword evidence="5" id="KW-1185">Reference proteome</keyword>
<evidence type="ECO:0000256" key="2">
    <source>
        <dbReference type="SAM" id="Phobius"/>
    </source>
</evidence>
<gene>
    <name evidence="4" type="ORF">ILEXP_LOCUS46823</name>
</gene>